<organism evidence="1 2">
    <name type="scientific">Porphyromonas crevioricanis JCM 15906</name>
    <dbReference type="NCBI Taxonomy" id="1305617"/>
    <lineage>
        <taxon>Bacteria</taxon>
        <taxon>Pseudomonadati</taxon>
        <taxon>Bacteroidota</taxon>
        <taxon>Bacteroidia</taxon>
        <taxon>Bacteroidales</taxon>
        <taxon>Porphyromonadaceae</taxon>
        <taxon>Porphyromonas</taxon>
    </lineage>
</organism>
<protein>
    <submittedName>
        <fullName evidence="1">Uncharacterized protein</fullName>
    </submittedName>
</protein>
<reference evidence="1 2" key="2">
    <citation type="journal article" date="2013" name="Genome Announc.">
        <title>Draft Genome Sequences of Porphyromonas crevioricanis JCM 15906T and Porphyromonas cansulci JCM 13913T Isolated from a Canine Oral Cavity.</title>
        <authorList>
            <person name="Sakamoto M."/>
            <person name="Tanaka N."/>
            <person name="Shiwa Y."/>
            <person name="Yoshikawa H."/>
            <person name="Ohkuma M."/>
        </authorList>
    </citation>
    <scope>NUCLEOTIDE SEQUENCE [LARGE SCALE GENOMIC DNA]</scope>
    <source>
        <strain evidence="1 2">JCM 15906</strain>
    </source>
</reference>
<dbReference type="AlphaFoldDB" id="T1CT45"/>
<sequence length="52" mass="5731">MKNKEAVSKSDFDTASLFCYNSPNVESNAMRAMLCDSLSVNIEPNELIAMSN</sequence>
<dbReference type="Proteomes" id="UP000018031">
    <property type="component" value="Unassembled WGS sequence"/>
</dbReference>
<accession>T1CT45</accession>
<gene>
    <name evidence="1" type="ORF">PORCRE_2131</name>
</gene>
<reference evidence="2" key="1">
    <citation type="journal article" date="2013" name="Genome">
        <title>Draft Genome Sequences of Porphyromonas crevioricanis JCM 15906T and Porphyromonas cansulci JCM 13913T Isolated from a Canine Oral Cavity.</title>
        <authorList>
            <person name="Sakamoto M."/>
            <person name="Tanaka N."/>
            <person name="Shiwa Y."/>
            <person name="Yoshikawa H."/>
            <person name="Ohkuma M."/>
        </authorList>
    </citation>
    <scope>NUCLEOTIDE SEQUENCE [LARGE SCALE GENOMIC DNA]</scope>
    <source>
        <strain evidence="2">JCM 15906</strain>
    </source>
</reference>
<proteinExistence type="predicted"/>
<comment type="caution">
    <text evidence="1">The sequence shown here is derived from an EMBL/GenBank/DDBJ whole genome shotgun (WGS) entry which is preliminary data.</text>
</comment>
<evidence type="ECO:0000313" key="2">
    <source>
        <dbReference type="Proteomes" id="UP000018031"/>
    </source>
</evidence>
<evidence type="ECO:0000313" key="1">
    <source>
        <dbReference type="EMBL" id="GAD06398.1"/>
    </source>
</evidence>
<dbReference type="EMBL" id="BAOU01000087">
    <property type="protein sequence ID" value="GAD06398.1"/>
    <property type="molecule type" value="Genomic_DNA"/>
</dbReference>
<name>T1CT45_9PORP</name>